<dbReference type="Gene3D" id="3.20.20.30">
    <property type="entry name" value="Luciferase-like domain"/>
    <property type="match status" value="1"/>
</dbReference>
<dbReference type="InterPro" id="IPR036661">
    <property type="entry name" value="Luciferase-like_sf"/>
</dbReference>
<dbReference type="RefSeq" id="WP_349296702.1">
    <property type="nucleotide sequence ID" value="NZ_JBEDNQ010000001.1"/>
</dbReference>
<dbReference type="InterPro" id="IPR011251">
    <property type="entry name" value="Luciferase-like_dom"/>
</dbReference>
<proteinExistence type="predicted"/>
<dbReference type="Proteomes" id="UP001494902">
    <property type="component" value="Unassembled WGS sequence"/>
</dbReference>
<accession>A0ABV1K6Z2</accession>
<dbReference type="Pfam" id="PF00296">
    <property type="entry name" value="Bac_luciferase"/>
    <property type="match status" value="1"/>
</dbReference>
<name>A0ABV1K6Z2_9PSEU</name>
<evidence type="ECO:0000259" key="1">
    <source>
        <dbReference type="Pfam" id="PF00296"/>
    </source>
</evidence>
<evidence type="ECO:0000313" key="3">
    <source>
        <dbReference type="Proteomes" id="UP001494902"/>
    </source>
</evidence>
<dbReference type="SUPFAM" id="SSF51679">
    <property type="entry name" value="Bacterial luciferase-like"/>
    <property type="match status" value="1"/>
</dbReference>
<dbReference type="PANTHER" id="PTHR30137">
    <property type="entry name" value="LUCIFERASE-LIKE MONOOXYGENASE"/>
    <property type="match status" value="1"/>
</dbReference>
<protein>
    <submittedName>
        <fullName evidence="2">LLM class flavin-dependent oxidoreductase</fullName>
    </submittedName>
</protein>
<organism evidence="2 3">
    <name type="scientific">Pseudonocardia nematodicida</name>
    <dbReference type="NCBI Taxonomy" id="1206997"/>
    <lineage>
        <taxon>Bacteria</taxon>
        <taxon>Bacillati</taxon>
        <taxon>Actinomycetota</taxon>
        <taxon>Actinomycetes</taxon>
        <taxon>Pseudonocardiales</taxon>
        <taxon>Pseudonocardiaceae</taxon>
        <taxon>Pseudonocardia</taxon>
    </lineage>
</organism>
<evidence type="ECO:0000313" key="2">
    <source>
        <dbReference type="EMBL" id="MEQ3549634.1"/>
    </source>
</evidence>
<dbReference type="PANTHER" id="PTHR30137:SF6">
    <property type="entry name" value="LUCIFERASE-LIKE MONOOXYGENASE"/>
    <property type="match status" value="1"/>
</dbReference>
<dbReference type="InterPro" id="IPR050766">
    <property type="entry name" value="Bact_Lucif_Oxidored"/>
</dbReference>
<comment type="caution">
    <text evidence="2">The sequence shown here is derived from an EMBL/GenBank/DDBJ whole genome shotgun (WGS) entry which is preliminary data.</text>
</comment>
<keyword evidence="3" id="KW-1185">Reference proteome</keyword>
<dbReference type="EMBL" id="JBEDNQ010000001">
    <property type="protein sequence ID" value="MEQ3549634.1"/>
    <property type="molecule type" value="Genomic_DNA"/>
</dbReference>
<sequence>MPETPVPSVTLRMLDTGARLGVLSGPDDTFRDVLDRQIARRTDLATIWQRHGRVAPTFYGSGHHWMSHPQQFADPWTVLGYAAAAWPEAHLNSNFIQLPLFSPIDVAEKVVTLDRLALHGVTYVVGLGWRPEEFAAAGTDVRYRVGRFTEIVETCRALWAGEEVKPGKHFSVTGRLGALPREDPTLVFGVQSPKAAARAARLGDGLNVSWVMDHDSYRRINEAYRDELHALGRPAPRYWAMSKFLSVDPDPARADARLDRMTTMFDWYASASTWTSSDVNTAITRDREATDRTITGTAASVVEQLVPHAREFPYTDLLLTWLAPGSDPAENRDHFAHLCESVVVPLFDELGVPAAERTLKI</sequence>
<gene>
    <name evidence="2" type="ORF">WIS52_04035</name>
</gene>
<reference evidence="2 3" key="1">
    <citation type="submission" date="2024-03" db="EMBL/GenBank/DDBJ databases">
        <title>Draft genome sequence of Pseudonocardia nematodicida JCM 31783.</title>
        <authorList>
            <person name="Butdee W."/>
            <person name="Duangmal K."/>
        </authorList>
    </citation>
    <scope>NUCLEOTIDE SEQUENCE [LARGE SCALE GENOMIC DNA]</scope>
    <source>
        <strain evidence="2 3">JCM 31783</strain>
    </source>
</reference>
<feature type="domain" description="Luciferase-like" evidence="1">
    <location>
        <begin position="63"/>
        <end position="299"/>
    </location>
</feature>